<evidence type="ECO:0000313" key="4">
    <source>
        <dbReference type="WBParaSite" id="Pan_g21213.t1"/>
    </source>
</evidence>
<name>A0A7E4VI06_PANRE</name>
<reference evidence="4" key="2">
    <citation type="submission" date="2020-10" db="UniProtKB">
        <authorList>
            <consortium name="WormBaseParasite"/>
        </authorList>
    </citation>
    <scope>IDENTIFICATION</scope>
</reference>
<feature type="chain" id="PRO_5028842548" evidence="2">
    <location>
        <begin position="22"/>
        <end position="283"/>
    </location>
</feature>
<accession>A0A7E4VI06</accession>
<keyword evidence="1" id="KW-0472">Membrane</keyword>
<proteinExistence type="predicted"/>
<evidence type="ECO:0000256" key="2">
    <source>
        <dbReference type="SAM" id="SignalP"/>
    </source>
</evidence>
<reference evidence="3" key="1">
    <citation type="journal article" date="2013" name="Genetics">
        <title>The draft genome and transcriptome of Panagrellus redivivus are shaped by the harsh demands of a free-living lifestyle.</title>
        <authorList>
            <person name="Srinivasan J."/>
            <person name="Dillman A.R."/>
            <person name="Macchietto M.G."/>
            <person name="Heikkinen L."/>
            <person name="Lakso M."/>
            <person name="Fracchia K.M."/>
            <person name="Antoshechkin I."/>
            <person name="Mortazavi A."/>
            <person name="Wong G."/>
            <person name="Sternberg P.W."/>
        </authorList>
    </citation>
    <scope>NUCLEOTIDE SEQUENCE [LARGE SCALE GENOMIC DNA]</scope>
    <source>
        <strain evidence="3">MT8872</strain>
    </source>
</reference>
<evidence type="ECO:0000313" key="3">
    <source>
        <dbReference type="Proteomes" id="UP000492821"/>
    </source>
</evidence>
<keyword evidence="3" id="KW-1185">Reference proteome</keyword>
<organism evidence="3 4">
    <name type="scientific">Panagrellus redivivus</name>
    <name type="common">Microworm</name>
    <dbReference type="NCBI Taxonomy" id="6233"/>
    <lineage>
        <taxon>Eukaryota</taxon>
        <taxon>Metazoa</taxon>
        <taxon>Ecdysozoa</taxon>
        <taxon>Nematoda</taxon>
        <taxon>Chromadorea</taxon>
        <taxon>Rhabditida</taxon>
        <taxon>Tylenchina</taxon>
        <taxon>Panagrolaimomorpha</taxon>
        <taxon>Panagrolaimoidea</taxon>
        <taxon>Panagrolaimidae</taxon>
        <taxon>Panagrellus</taxon>
    </lineage>
</organism>
<dbReference type="WBParaSite" id="Pan_g21213.t1">
    <property type="protein sequence ID" value="Pan_g21213.t1"/>
    <property type="gene ID" value="Pan_g21213"/>
</dbReference>
<dbReference type="AlphaFoldDB" id="A0A7E4VI06"/>
<feature type="signal peptide" evidence="2">
    <location>
        <begin position="1"/>
        <end position="21"/>
    </location>
</feature>
<keyword evidence="1" id="KW-1133">Transmembrane helix</keyword>
<feature type="transmembrane region" description="Helical" evidence="1">
    <location>
        <begin position="241"/>
        <end position="263"/>
    </location>
</feature>
<sequence>MSKRSSCLFCFLVLICNPVQAQQCQLGECEKWNMIVIPMLSTRTSDVDGLNNLFEHIVGSCKWYYGYLNLHFVTKDLTMTKFDRVYDLIEDEFEEEHFLYNETQQTSQKYAEVLKYAIRHMPIWPSDYGRYILVLTNFQVNELDPSEADLLHDELVAREIQLRRIRIELNSDRPARMTQIIGRNYSSNVALVSFVDTDVNSLLASVKPCPNPTPEERLEHYKYAQHYQASSWIKANTSASLIGGLLLLGSVIVVICGYGFSLYEKRRAKEREAEKKSQPIIGV</sequence>
<keyword evidence="2" id="KW-0732">Signal</keyword>
<dbReference type="Proteomes" id="UP000492821">
    <property type="component" value="Unassembled WGS sequence"/>
</dbReference>
<protein>
    <submittedName>
        <fullName evidence="4">Secreted protein</fullName>
    </submittedName>
</protein>
<keyword evidence="1" id="KW-0812">Transmembrane</keyword>
<evidence type="ECO:0000256" key="1">
    <source>
        <dbReference type="SAM" id="Phobius"/>
    </source>
</evidence>